<evidence type="ECO:0000313" key="1">
    <source>
        <dbReference type="EMBL" id="KAJ9656325.1"/>
    </source>
</evidence>
<keyword evidence="2" id="KW-1185">Reference proteome</keyword>
<comment type="caution">
    <text evidence="1">The sequence shown here is derived from an EMBL/GenBank/DDBJ whole genome shotgun (WGS) entry which is preliminary data.</text>
</comment>
<dbReference type="EMBL" id="JAPDRQ010000079">
    <property type="protein sequence ID" value="KAJ9656325.1"/>
    <property type="molecule type" value="Genomic_DNA"/>
</dbReference>
<reference evidence="1" key="1">
    <citation type="submission" date="2022-10" db="EMBL/GenBank/DDBJ databases">
        <title>Culturing micro-colonial fungi from biological soil crusts in the Mojave desert and describing Neophaeococcomyces mojavensis, and introducing the new genera and species Taxawa tesnikishii.</title>
        <authorList>
            <person name="Kurbessoian T."/>
            <person name="Stajich J.E."/>
        </authorList>
    </citation>
    <scope>NUCLEOTIDE SEQUENCE</scope>
    <source>
        <strain evidence="1">JES_112</strain>
    </source>
</reference>
<accession>A0ACC3A7C7</accession>
<sequence>MDNGGEPKMLRKERKRNRGQSKRDCKPRGAPRSTSAAPAFLAPFALVFDSSMRALRLQRGGRRSERNKRQSNRELNSSTGIYTSSQGRHPNLQLYYHAHESEATAHHQLQQVHEHQTQVHTSRMHVQAQQFQVESVLASHDRPPVHQSLPPETVQAAMHHPEAMDYHQSNLITMTDPFIESHRHPFPDLVGDALIHPNEVTIPVFVLRSDPDDFDLMPAFSSFDDDDRPDDFPAIVNTASAVTEQVIFSSLSPLVRRRRQEDIRRAIEQASDNDVIALAQRTIDRCRFLLGRNPVFKGLNVLHDTLDEQNDTTGTFHRLRRWLQTMADAIGNRNFGTLRVILPEILEVMEWYGHTDTGLNAMILVQDQSTLNDGLEQELQISRLTRSQRLRSSEEEEEDLARIIAKYMNPDAFIVRLRYPASFVAVGFWPIELFTVRPSPKRKHEAFSRSAWTRALAIRATKLLIHARNNKSRDENCFIPQDNSEFKLDVLQHMRGQARVPMVTYVGNKEVGSVLEEAEEPPAEEPPAEEEYRHEDAEPILSAKEDDNHHRFSHTLWMQPLTVSLWVCVVTAWLRIFGLRFLTLISALLQLNCLRS</sequence>
<protein>
    <submittedName>
        <fullName evidence="1">Uncharacterized protein</fullName>
    </submittedName>
</protein>
<organism evidence="1 2">
    <name type="scientific">Neophaeococcomyces mojaviensis</name>
    <dbReference type="NCBI Taxonomy" id="3383035"/>
    <lineage>
        <taxon>Eukaryota</taxon>
        <taxon>Fungi</taxon>
        <taxon>Dikarya</taxon>
        <taxon>Ascomycota</taxon>
        <taxon>Pezizomycotina</taxon>
        <taxon>Eurotiomycetes</taxon>
        <taxon>Chaetothyriomycetidae</taxon>
        <taxon>Chaetothyriales</taxon>
        <taxon>Chaetothyriales incertae sedis</taxon>
        <taxon>Neophaeococcomyces</taxon>
    </lineage>
</organism>
<gene>
    <name evidence="1" type="ORF">H2198_005008</name>
</gene>
<evidence type="ECO:0000313" key="2">
    <source>
        <dbReference type="Proteomes" id="UP001172386"/>
    </source>
</evidence>
<proteinExistence type="predicted"/>
<dbReference type="Proteomes" id="UP001172386">
    <property type="component" value="Unassembled WGS sequence"/>
</dbReference>
<name>A0ACC3A7C7_9EURO</name>